<evidence type="ECO:0000313" key="2">
    <source>
        <dbReference type="Proteomes" id="UP000263642"/>
    </source>
</evidence>
<proteinExistence type="predicted"/>
<dbReference type="SUPFAM" id="SSF56935">
    <property type="entry name" value="Porins"/>
    <property type="match status" value="1"/>
</dbReference>
<evidence type="ECO:0008006" key="3">
    <source>
        <dbReference type="Google" id="ProtNLM"/>
    </source>
</evidence>
<accession>A0A3D3R4Q4</accession>
<organism evidence="1 2">
    <name type="scientific">Gimesia maris</name>
    <dbReference type="NCBI Taxonomy" id="122"/>
    <lineage>
        <taxon>Bacteria</taxon>
        <taxon>Pseudomonadati</taxon>
        <taxon>Planctomycetota</taxon>
        <taxon>Planctomycetia</taxon>
        <taxon>Planctomycetales</taxon>
        <taxon>Planctomycetaceae</taxon>
        <taxon>Gimesia</taxon>
    </lineage>
</organism>
<evidence type="ECO:0000313" key="1">
    <source>
        <dbReference type="EMBL" id="HCO23813.1"/>
    </source>
</evidence>
<dbReference type="AlphaFoldDB" id="A0A3D3R4Q4"/>
<name>A0A3D3R4Q4_9PLAN</name>
<comment type="caution">
    <text evidence="1">The sequence shown here is derived from an EMBL/GenBank/DDBJ whole genome shotgun (WGS) entry which is preliminary data.</text>
</comment>
<dbReference type="EMBL" id="DQAY01000069">
    <property type="protein sequence ID" value="HCO23813.1"/>
    <property type="molecule type" value="Genomic_DNA"/>
</dbReference>
<protein>
    <recommendedName>
        <fullName evidence="3">Porin</fullName>
    </recommendedName>
</protein>
<gene>
    <name evidence="1" type="ORF">DIT97_12450</name>
</gene>
<dbReference type="Proteomes" id="UP000263642">
    <property type="component" value="Unassembled WGS sequence"/>
</dbReference>
<feature type="non-terminal residue" evidence="1">
    <location>
        <position position="1"/>
    </location>
</feature>
<sequence length="152" mass="16150">FGLLGGHYQWFLGDRTTLAANAYYDVFDGAQQLWDVSLTSQRTNRLSVNVALQQIKGGADLDSQILSAGLNYVMSQKWSAGISTAYDLGENVNRGQILSLTRTGADFITSLGMSYNQSTGNAGIGLTIMPRFGNFGGGPADLSSILGNTASQ</sequence>
<reference evidence="1 2" key="1">
    <citation type="journal article" date="2018" name="Nat. Biotechnol.">
        <title>A standardized bacterial taxonomy based on genome phylogeny substantially revises the tree of life.</title>
        <authorList>
            <person name="Parks D.H."/>
            <person name="Chuvochina M."/>
            <person name="Waite D.W."/>
            <person name="Rinke C."/>
            <person name="Skarshewski A."/>
            <person name="Chaumeil P.A."/>
            <person name="Hugenholtz P."/>
        </authorList>
    </citation>
    <scope>NUCLEOTIDE SEQUENCE [LARGE SCALE GENOMIC DNA]</scope>
    <source>
        <strain evidence="1">UBA9375</strain>
    </source>
</reference>